<dbReference type="InterPro" id="IPR017861">
    <property type="entry name" value="KAE1/TsaD"/>
</dbReference>
<dbReference type="CDD" id="cd24133">
    <property type="entry name" value="ASKHA_NBD_TsaD_bac"/>
    <property type="match status" value="1"/>
</dbReference>
<dbReference type="InterPro" id="IPR022450">
    <property type="entry name" value="TsaD"/>
</dbReference>
<dbReference type="InterPro" id="IPR000905">
    <property type="entry name" value="Gcp-like_dom"/>
</dbReference>
<dbReference type="Proteomes" id="UP000019151">
    <property type="component" value="Chromosome"/>
</dbReference>
<dbReference type="HAMAP" id="MF_01445">
    <property type="entry name" value="TsaD"/>
    <property type="match status" value="1"/>
</dbReference>
<protein>
    <recommendedName>
        <fullName evidence="8">tRNA N6-adenosine threonylcarbamoyltransferase</fullName>
        <ecNumber evidence="8">2.3.1.234</ecNumber>
    </recommendedName>
    <alternativeName>
        <fullName evidence="8">N6-L-threonylcarbamoyladenine synthase</fullName>
        <shortName evidence="8">t(6)A synthase</shortName>
    </alternativeName>
    <alternativeName>
        <fullName evidence="8">t(6)A37 threonylcarbamoyladenosine biosynthesis protein TsaD</fullName>
    </alternativeName>
    <alternativeName>
        <fullName evidence="8">tRNA threonylcarbamoyladenosine biosynthesis protein TsaD</fullName>
    </alternativeName>
</protein>
<dbReference type="Gene3D" id="3.30.420.40">
    <property type="match status" value="2"/>
</dbReference>
<keyword evidence="2 8" id="KW-0808">Transferase</keyword>
<feature type="binding site" evidence="8">
    <location>
        <position position="192"/>
    </location>
    <ligand>
        <name>substrate</name>
    </ligand>
</feature>
<dbReference type="PANTHER" id="PTHR11735:SF6">
    <property type="entry name" value="TRNA N6-ADENOSINE THREONYLCARBAMOYLTRANSFERASE, MITOCHONDRIAL"/>
    <property type="match status" value="1"/>
</dbReference>
<gene>
    <name evidence="8" type="primary">tsaD</name>
    <name evidence="10" type="ORF">J421_2560</name>
</gene>
<dbReference type="GO" id="GO:0005506">
    <property type="term" value="F:iron ion binding"/>
    <property type="evidence" value="ECO:0007669"/>
    <property type="project" value="UniProtKB-UniRule"/>
</dbReference>
<dbReference type="RefSeq" id="WP_025411571.1">
    <property type="nucleotide sequence ID" value="NZ_CP007128.1"/>
</dbReference>
<dbReference type="STRING" id="861299.J421_2560"/>
<evidence type="ECO:0000256" key="4">
    <source>
        <dbReference type="ARBA" id="ARBA00022723"/>
    </source>
</evidence>
<feature type="binding site" evidence="8">
    <location>
        <position position="175"/>
    </location>
    <ligand>
        <name>substrate</name>
    </ligand>
</feature>
<evidence type="ECO:0000256" key="3">
    <source>
        <dbReference type="ARBA" id="ARBA00022694"/>
    </source>
</evidence>
<keyword evidence="5 8" id="KW-0408">Iron</keyword>
<comment type="similarity">
    <text evidence="8">Belongs to the KAE1 / TsaD family.</text>
</comment>
<feature type="binding site" evidence="8">
    <location>
        <position position="290"/>
    </location>
    <ligand>
        <name>substrate</name>
    </ligand>
</feature>
<proteinExistence type="inferred from homology"/>
<dbReference type="KEGG" id="gba:J421_2560"/>
<keyword evidence="3 8" id="KW-0819">tRNA processing</keyword>
<dbReference type="SUPFAM" id="SSF53067">
    <property type="entry name" value="Actin-like ATPase domain"/>
    <property type="match status" value="1"/>
</dbReference>
<feature type="binding site" evidence="8">
    <location>
        <position position="188"/>
    </location>
    <ligand>
        <name>substrate</name>
    </ligand>
</feature>
<dbReference type="NCBIfam" id="TIGR00329">
    <property type="entry name" value="gcp_kae1"/>
    <property type="match status" value="1"/>
</dbReference>
<dbReference type="Pfam" id="PF00814">
    <property type="entry name" value="TsaD"/>
    <property type="match status" value="1"/>
</dbReference>
<dbReference type="eggNOG" id="COG0533">
    <property type="taxonomic scope" value="Bacteria"/>
</dbReference>
<dbReference type="FunFam" id="3.30.420.40:FF:000040">
    <property type="entry name" value="tRNA N6-adenosine threonylcarbamoyltransferase"/>
    <property type="match status" value="1"/>
</dbReference>
<evidence type="ECO:0000256" key="6">
    <source>
        <dbReference type="ARBA" id="ARBA00023315"/>
    </source>
</evidence>
<sequence>MSTLVLGIETSCDETSAAVVELGDAFALRSLVILSQDVHRLFGGVVPEIASRAHLTSVVPVTRRALADAGASLGTGDGRPIDAVAVTHAPGLVGALLVGMSYGKALAYAAGIPVLGVHHMEGHLFATALEHPDAVPPFTALLVSGGHTLLLDVEAWGSYRLLGATRDDAAGEAFDKVAKLMGLPYPGGRLIEQLARDGDPARHRFARPMVRANQTLGDADYFDVSFSGLKTALLHAVRRAESAGTLETERAHLARGFQDALVDTLVEKTDRAARAFGRERIVLGGGVACNRALAEAMQSRANPRGVRVYAPTPRLATDNAAMIAAAGAWRLARGERSDWSLNAYAAQPLPGLGTRNSGLG</sequence>
<dbReference type="EMBL" id="CP007128">
    <property type="protein sequence ID" value="AHG90097.1"/>
    <property type="molecule type" value="Genomic_DNA"/>
</dbReference>
<keyword evidence="1 8" id="KW-0963">Cytoplasm</keyword>
<dbReference type="EC" id="2.3.1.234" evidence="8"/>
<feature type="binding site" evidence="8">
    <location>
        <position position="123"/>
    </location>
    <ligand>
        <name>Fe cation</name>
        <dbReference type="ChEBI" id="CHEBI:24875"/>
    </ligand>
</feature>
<feature type="domain" description="Gcp-like" evidence="9">
    <location>
        <begin position="30"/>
        <end position="324"/>
    </location>
</feature>
<dbReference type="GO" id="GO:0005737">
    <property type="term" value="C:cytoplasm"/>
    <property type="evidence" value="ECO:0007669"/>
    <property type="project" value="UniProtKB-SubCell"/>
</dbReference>
<feature type="binding site" evidence="8">
    <location>
        <position position="318"/>
    </location>
    <ligand>
        <name>Fe cation</name>
        <dbReference type="ChEBI" id="CHEBI:24875"/>
    </ligand>
</feature>
<comment type="cofactor">
    <cofactor evidence="8">
        <name>Fe(2+)</name>
        <dbReference type="ChEBI" id="CHEBI:29033"/>
    </cofactor>
    <text evidence="8">Binds 1 Fe(2+) ion per subunit.</text>
</comment>
<dbReference type="PATRIC" id="fig|861299.3.peg.2608"/>
<evidence type="ECO:0000259" key="9">
    <source>
        <dbReference type="Pfam" id="PF00814"/>
    </source>
</evidence>
<evidence type="ECO:0000256" key="2">
    <source>
        <dbReference type="ARBA" id="ARBA00022679"/>
    </source>
</evidence>
<comment type="function">
    <text evidence="8">Required for the formation of a threonylcarbamoyl group on adenosine at position 37 (t(6)A37) in tRNAs that read codons beginning with adenine. Is involved in the transfer of the threonylcarbamoyl moiety of threonylcarbamoyl-AMP (TC-AMP) to the N6 group of A37, together with TsaE and TsaB. TsaD likely plays a direct catalytic role in this reaction.</text>
</comment>
<evidence type="ECO:0000313" key="11">
    <source>
        <dbReference type="Proteomes" id="UP000019151"/>
    </source>
</evidence>
<evidence type="ECO:0000313" key="10">
    <source>
        <dbReference type="EMBL" id="AHG90097.1"/>
    </source>
</evidence>
<dbReference type="HOGENOM" id="CLU_023208_0_2_0"/>
<organism evidence="10 11">
    <name type="scientific">Gemmatirosa kalamazoonensis</name>
    <dbReference type="NCBI Taxonomy" id="861299"/>
    <lineage>
        <taxon>Bacteria</taxon>
        <taxon>Pseudomonadati</taxon>
        <taxon>Gemmatimonadota</taxon>
        <taxon>Gemmatimonadia</taxon>
        <taxon>Gemmatimonadales</taxon>
        <taxon>Gemmatimonadaceae</taxon>
        <taxon>Gemmatirosa</taxon>
    </lineage>
</organism>
<dbReference type="PANTHER" id="PTHR11735">
    <property type="entry name" value="TRNA N6-ADENOSINE THREONYLCARBAMOYLTRANSFERASE"/>
    <property type="match status" value="1"/>
</dbReference>
<keyword evidence="11" id="KW-1185">Reference proteome</keyword>
<dbReference type="PRINTS" id="PR00789">
    <property type="entry name" value="OSIALOPTASE"/>
</dbReference>
<dbReference type="InParanoid" id="W0RI43"/>
<feature type="binding site" evidence="8">
    <location>
        <position position="119"/>
    </location>
    <ligand>
        <name>Fe cation</name>
        <dbReference type="ChEBI" id="CHEBI:24875"/>
    </ligand>
</feature>
<reference evidence="10 11" key="1">
    <citation type="journal article" date="2014" name="Genome Announc.">
        <title>Genome Sequence and Methylome of Soil Bacterium Gemmatirosa kalamazoonensis KBS708T, a Member of the Rarely Cultivated Gemmatimonadetes Phylum.</title>
        <authorList>
            <person name="Debruyn J.M."/>
            <person name="Radosevich M."/>
            <person name="Wommack K.E."/>
            <person name="Polson S.W."/>
            <person name="Hauser L.J."/>
            <person name="Fawaz M.N."/>
            <person name="Korlach J."/>
            <person name="Tsai Y.C."/>
        </authorList>
    </citation>
    <scope>NUCLEOTIDE SEQUENCE [LARGE SCALE GENOMIC DNA]</scope>
    <source>
        <strain evidence="10 11">KBS708</strain>
    </source>
</reference>
<dbReference type="FunCoup" id="W0RI43">
    <property type="interactions" value="608"/>
</dbReference>
<dbReference type="FunFam" id="3.30.420.40:FF:000012">
    <property type="entry name" value="tRNA N6-adenosine threonylcarbamoyltransferase"/>
    <property type="match status" value="1"/>
</dbReference>
<dbReference type="NCBIfam" id="TIGR03723">
    <property type="entry name" value="T6A_TsaD_YgjD"/>
    <property type="match status" value="1"/>
</dbReference>
<comment type="subcellular location">
    <subcellularLocation>
        <location evidence="8">Cytoplasm</location>
    </subcellularLocation>
</comment>
<evidence type="ECO:0000256" key="7">
    <source>
        <dbReference type="ARBA" id="ARBA00048117"/>
    </source>
</evidence>
<dbReference type="GO" id="GO:0002949">
    <property type="term" value="P:tRNA threonylcarbamoyladenosine modification"/>
    <property type="evidence" value="ECO:0007669"/>
    <property type="project" value="UniProtKB-UniRule"/>
</dbReference>
<dbReference type="GO" id="GO:0061711">
    <property type="term" value="F:tRNA N(6)-L-threonylcarbamoyladenine synthase activity"/>
    <property type="evidence" value="ECO:0007669"/>
    <property type="project" value="UniProtKB-EC"/>
</dbReference>
<keyword evidence="4 8" id="KW-0479">Metal-binding</keyword>
<evidence type="ECO:0000256" key="5">
    <source>
        <dbReference type="ARBA" id="ARBA00023004"/>
    </source>
</evidence>
<name>W0RI43_9BACT</name>
<dbReference type="AlphaFoldDB" id="W0RI43"/>
<dbReference type="OrthoDB" id="9806197at2"/>
<accession>W0RI43</accession>
<keyword evidence="6 8" id="KW-0012">Acyltransferase</keyword>
<evidence type="ECO:0000256" key="8">
    <source>
        <dbReference type="HAMAP-Rule" id="MF_01445"/>
    </source>
</evidence>
<comment type="catalytic activity">
    <reaction evidence="7 8">
        <text>L-threonylcarbamoyladenylate + adenosine(37) in tRNA = N(6)-L-threonylcarbamoyladenosine(37) in tRNA + AMP + H(+)</text>
        <dbReference type="Rhea" id="RHEA:37059"/>
        <dbReference type="Rhea" id="RHEA-COMP:10162"/>
        <dbReference type="Rhea" id="RHEA-COMP:10163"/>
        <dbReference type="ChEBI" id="CHEBI:15378"/>
        <dbReference type="ChEBI" id="CHEBI:73682"/>
        <dbReference type="ChEBI" id="CHEBI:74411"/>
        <dbReference type="ChEBI" id="CHEBI:74418"/>
        <dbReference type="ChEBI" id="CHEBI:456215"/>
        <dbReference type="EC" id="2.3.1.234"/>
    </reaction>
</comment>
<dbReference type="InterPro" id="IPR043129">
    <property type="entry name" value="ATPase_NBD"/>
</dbReference>
<evidence type="ECO:0000256" key="1">
    <source>
        <dbReference type="ARBA" id="ARBA00022490"/>
    </source>
</evidence>
<feature type="binding site" evidence="8">
    <location>
        <begin position="142"/>
        <end position="146"/>
    </location>
    <ligand>
        <name>substrate</name>
    </ligand>
</feature>